<comment type="caution">
    <text evidence="3">The sequence shown here is derived from an EMBL/GenBank/DDBJ whole genome shotgun (WGS) entry which is preliminary data.</text>
</comment>
<dbReference type="EMBL" id="NBSK02000004">
    <property type="protein sequence ID" value="KAJ0210625.1"/>
    <property type="molecule type" value="Genomic_DNA"/>
</dbReference>
<evidence type="ECO:0000259" key="2">
    <source>
        <dbReference type="Pfam" id="PF03107"/>
    </source>
</evidence>
<dbReference type="Pfam" id="PF03107">
    <property type="entry name" value="C1_2"/>
    <property type="match status" value="2"/>
</dbReference>
<dbReference type="InterPro" id="IPR046349">
    <property type="entry name" value="C1-like_sf"/>
</dbReference>
<dbReference type="PANTHER" id="PTHR46288">
    <property type="entry name" value="PHORBOL-ESTER/DAG-TYPE DOMAIN-CONTAINING PROTEIN"/>
    <property type="match status" value="1"/>
</dbReference>
<dbReference type="PANTHER" id="PTHR46288:SF78">
    <property type="entry name" value="CHROMATIN REGULATOR PHD FAMILY"/>
    <property type="match status" value="1"/>
</dbReference>
<name>A0A9R1XDQ5_LACSA</name>
<protein>
    <recommendedName>
        <fullName evidence="2">DC1 domain-containing protein</fullName>
    </recommendedName>
</protein>
<keyword evidence="1" id="KW-0677">Repeat</keyword>
<dbReference type="Gramene" id="rna-gnl|WGS:NBSK|LSAT_4X46440_mrna">
    <property type="protein sequence ID" value="cds-PLY69951.1"/>
    <property type="gene ID" value="gene-LSAT_4X46440"/>
</dbReference>
<organism evidence="3 4">
    <name type="scientific">Lactuca sativa</name>
    <name type="common">Garden lettuce</name>
    <dbReference type="NCBI Taxonomy" id="4236"/>
    <lineage>
        <taxon>Eukaryota</taxon>
        <taxon>Viridiplantae</taxon>
        <taxon>Streptophyta</taxon>
        <taxon>Embryophyta</taxon>
        <taxon>Tracheophyta</taxon>
        <taxon>Spermatophyta</taxon>
        <taxon>Magnoliopsida</taxon>
        <taxon>eudicotyledons</taxon>
        <taxon>Gunneridae</taxon>
        <taxon>Pentapetalae</taxon>
        <taxon>asterids</taxon>
        <taxon>campanulids</taxon>
        <taxon>Asterales</taxon>
        <taxon>Asteraceae</taxon>
        <taxon>Cichorioideae</taxon>
        <taxon>Cichorieae</taxon>
        <taxon>Lactucinae</taxon>
        <taxon>Lactuca</taxon>
    </lineage>
</organism>
<dbReference type="InterPro" id="IPR004146">
    <property type="entry name" value="DC1"/>
</dbReference>
<accession>A0A9R1XDQ5</accession>
<sequence>MDTGYKHFSHAHNLVIHQAHEAAKMSCTGCNSSVMGTIYVCWPCNFMLHEQCFRATRSLIHPSHPSHPLTLVPYPTYPSNSFYCDTCKLTGNGLSYSCSDCEFDLHVLCAHSITDTSRTHQPSMVQPNQNHGQEMVPQSGQNAFQAQNVYPPTSVHNPITNFQYSSVAPIMPVEESASDREHIKKNEQRLEIAREEYRLAALGRQYALDSI</sequence>
<evidence type="ECO:0000256" key="1">
    <source>
        <dbReference type="ARBA" id="ARBA00022737"/>
    </source>
</evidence>
<evidence type="ECO:0000313" key="3">
    <source>
        <dbReference type="EMBL" id="KAJ0210625.1"/>
    </source>
</evidence>
<reference evidence="3 4" key="1">
    <citation type="journal article" date="2017" name="Nat. Commun.">
        <title>Genome assembly with in vitro proximity ligation data and whole-genome triplication in lettuce.</title>
        <authorList>
            <person name="Reyes-Chin-Wo S."/>
            <person name="Wang Z."/>
            <person name="Yang X."/>
            <person name="Kozik A."/>
            <person name="Arikit S."/>
            <person name="Song C."/>
            <person name="Xia L."/>
            <person name="Froenicke L."/>
            <person name="Lavelle D.O."/>
            <person name="Truco M.J."/>
            <person name="Xia R."/>
            <person name="Zhu S."/>
            <person name="Xu C."/>
            <person name="Xu H."/>
            <person name="Xu X."/>
            <person name="Cox K."/>
            <person name="Korf I."/>
            <person name="Meyers B.C."/>
            <person name="Michelmore R.W."/>
        </authorList>
    </citation>
    <scope>NUCLEOTIDE SEQUENCE [LARGE SCALE GENOMIC DNA]</scope>
    <source>
        <strain evidence="4">cv. Salinas</strain>
        <tissue evidence="3">Seedlings</tissue>
    </source>
</reference>
<proteinExistence type="predicted"/>
<keyword evidence="4" id="KW-1185">Reference proteome</keyword>
<dbReference type="SUPFAM" id="SSF57889">
    <property type="entry name" value="Cysteine-rich domain"/>
    <property type="match status" value="1"/>
</dbReference>
<gene>
    <name evidence="3" type="ORF">LSAT_V11C400175240</name>
</gene>
<dbReference type="AlphaFoldDB" id="A0A9R1XDQ5"/>
<dbReference type="Proteomes" id="UP000235145">
    <property type="component" value="Unassembled WGS sequence"/>
</dbReference>
<evidence type="ECO:0000313" key="4">
    <source>
        <dbReference type="Proteomes" id="UP000235145"/>
    </source>
</evidence>
<feature type="domain" description="DC1" evidence="2">
    <location>
        <begin position="62"/>
        <end position="110"/>
    </location>
</feature>
<feature type="domain" description="DC1" evidence="2">
    <location>
        <begin position="8"/>
        <end position="52"/>
    </location>
</feature>
<dbReference type="OrthoDB" id="1036688at2759"/>